<dbReference type="Pfam" id="PF00126">
    <property type="entry name" value="HTH_1"/>
    <property type="match status" value="1"/>
</dbReference>
<keyword evidence="7" id="KW-1185">Reference proteome</keyword>
<dbReference type="CDD" id="cd08445">
    <property type="entry name" value="PBP2_BenM_CatM_CatR"/>
    <property type="match status" value="1"/>
</dbReference>
<dbReference type="GO" id="GO:0003677">
    <property type="term" value="F:DNA binding"/>
    <property type="evidence" value="ECO:0007669"/>
    <property type="project" value="UniProtKB-KW"/>
</dbReference>
<evidence type="ECO:0000256" key="2">
    <source>
        <dbReference type="ARBA" id="ARBA00023015"/>
    </source>
</evidence>
<dbReference type="InterPro" id="IPR036390">
    <property type="entry name" value="WH_DNA-bd_sf"/>
</dbReference>
<feature type="domain" description="HTH lysR-type" evidence="5">
    <location>
        <begin position="1"/>
        <end position="58"/>
    </location>
</feature>
<dbReference type="FunFam" id="1.10.10.10:FF:000001">
    <property type="entry name" value="LysR family transcriptional regulator"/>
    <property type="match status" value="1"/>
</dbReference>
<dbReference type="InterPro" id="IPR036388">
    <property type="entry name" value="WH-like_DNA-bd_sf"/>
</dbReference>
<dbReference type="OrthoDB" id="5292387at2"/>
<name>A0A2S5SXM5_9BURK</name>
<dbReference type="PRINTS" id="PR00039">
    <property type="entry name" value="HTHLYSR"/>
</dbReference>
<dbReference type="PROSITE" id="PS50931">
    <property type="entry name" value="HTH_LYSR"/>
    <property type="match status" value="1"/>
</dbReference>
<evidence type="ECO:0000259" key="5">
    <source>
        <dbReference type="PROSITE" id="PS50931"/>
    </source>
</evidence>
<sequence length="300" mass="33465">MELRHLRYFEAVAREMSFSRAAERLHIAQPPLSRQIRQLEDELGAQLIDRQARPLQLTPAGRFFYEQVVQLLGRVKEAAEATRRIAEGERTWFGIGFVPSTLYGFLPDLIRRFRSGLQGVEVGLSELTTLQQAEALKAGRIDVGFGRLVLDDPALHGEVVLQEALVAALPSRHKLLGQARVSLARLADEPLVLYPARPRPSYADHVLEIFRTRSLSPKVAFEANEMQTAIGLVAAGAGVALVPESVQRLHRDDVSYRPLSDAGVSSPVIMNCRADDRSPLLARLRAQLRTQARAQERRRS</sequence>
<dbReference type="Pfam" id="PF03466">
    <property type="entry name" value="LysR_substrate"/>
    <property type="match status" value="1"/>
</dbReference>
<organism evidence="6 7">
    <name type="scientific">Caldimonas caldifontis</name>
    <dbReference type="NCBI Taxonomy" id="1452508"/>
    <lineage>
        <taxon>Bacteria</taxon>
        <taxon>Pseudomonadati</taxon>
        <taxon>Pseudomonadota</taxon>
        <taxon>Betaproteobacteria</taxon>
        <taxon>Burkholderiales</taxon>
        <taxon>Sphaerotilaceae</taxon>
        <taxon>Caldimonas</taxon>
    </lineage>
</organism>
<evidence type="ECO:0000256" key="4">
    <source>
        <dbReference type="ARBA" id="ARBA00023163"/>
    </source>
</evidence>
<comment type="caution">
    <text evidence="6">The sequence shown here is derived from an EMBL/GenBank/DDBJ whole genome shotgun (WGS) entry which is preliminary data.</text>
</comment>
<comment type="similarity">
    <text evidence="1">Belongs to the LysR transcriptional regulatory family.</text>
</comment>
<dbReference type="InterPro" id="IPR000847">
    <property type="entry name" value="LysR_HTH_N"/>
</dbReference>
<dbReference type="GO" id="GO:0003700">
    <property type="term" value="F:DNA-binding transcription factor activity"/>
    <property type="evidence" value="ECO:0007669"/>
    <property type="project" value="InterPro"/>
</dbReference>
<dbReference type="RefSeq" id="WP_104301571.1">
    <property type="nucleotide sequence ID" value="NZ_PSNX01000003.1"/>
</dbReference>
<evidence type="ECO:0000313" key="6">
    <source>
        <dbReference type="EMBL" id="PPE67514.1"/>
    </source>
</evidence>
<evidence type="ECO:0000313" key="7">
    <source>
        <dbReference type="Proteomes" id="UP000238605"/>
    </source>
</evidence>
<dbReference type="PANTHER" id="PTHR30346">
    <property type="entry name" value="TRANSCRIPTIONAL DUAL REGULATOR HCAR-RELATED"/>
    <property type="match status" value="1"/>
</dbReference>
<dbReference type="GO" id="GO:0032993">
    <property type="term" value="C:protein-DNA complex"/>
    <property type="evidence" value="ECO:0007669"/>
    <property type="project" value="TreeGrafter"/>
</dbReference>
<reference evidence="6 7" key="1">
    <citation type="submission" date="2018-02" db="EMBL/GenBank/DDBJ databases">
        <title>Reclassifiation of [Polyangium] brachysporum DSM 7029 as Guopingzhaonella breviflexa gen. nov., sp. nov., a member of the family Comamonadaceae.</title>
        <authorList>
            <person name="Tang B."/>
        </authorList>
    </citation>
    <scope>NUCLEOTIDE SEQUENCE [LARGE SCALE GENOMIC DNA]</scope>
    <source>
        <strain evidence="6 7">BCRC 80649</strain>
    </source>
</reference>
<evidence type="ECO:0000256" key="3">
    <source>
        <dbReference type="ARBA" id="ARBA00023125"/>
    </source>
</evidence>
<dbReference type="SUPFAM" id="SSF46785">
    <property type="entry name" value="Winged helix' DNA-binding domain"/>
    <property type="match status" value="1"/>
</dbReference>
<dbReference type="SUPFAM" id="SSF53850">
    <property type="entry name" value="Periplasmic binding protein-like II"/>
    <property type="match status" value="1"/>
</dbReference>
<keyword evidence="3" id="KW-0238">DNA-binding</keyword>
<protein>
    <submittedName>
        <fullName evidence="6">LysR family transcriptional regulator</fullName>
    </submittedName>
</protein>
<dbReference type="Gene3D" id="1.10.10.10">
    <property type="entry name" value="Winged helix-like DNA-binding domain superfamily/Winged helix DNA-binding domain"/>
    <property type="match status" value="1"/>
</dbReference>
<keyword evidence="2" id="KW-0805">Transcription regulation</keyword>
<accession>A0A2S5SXM5</accession>
<dbReference type="Proteomes" id="UP000238605">
    <property type="component" value="Unassembled WGS sequence"/>
</dbReference>
<dbReference type="Gene3D" id="3.40.190.10">
    <property type="entry name" value="Periplasmic binding protein-like II"/>
    <property type="match status" value="2"/>
</dbReference>
<dbReference type="AlphaFoldDB" id="A0A2S5SXM5"/>
<evidence type="ECO:0000256" key="1">
    <source>
        <dbReference type="ARBA" id="ARBA00009437"/>
    </source>
</evidence>
<dbReference type="PANTHER" id="PTHR30346:SF17">
    <property type="entry name" value="LYSR FAMILY TRANSCRIPTIONAL REGULATOR"/>
    <property type="match status" value="1"/>
</dbReference>
<dbReference type="InterPro" id="IPR005119">
    <property type="entry name" value="LysR_subst-bd"/>
</dbReference>
<proteinExistence type="inferred from homology"/>
<gene>
    <name evidence="6" type="ORF">C1704_05005</name>
</gene>
<dbReference type="EMBL" id="PSNX01000003">
    <property type="protein sequence ID" value="PPE67514.1"/>
    <property type="molecule type" value="Genomic_DNA"/>
</dbReference>
<keyword evidence="4" id="KW-0804">Transcription</keyword>